<reference evidence="1 2" key="1">
    <citation type="submission" date="2020-08" db="EMBL/GenBank/DDBJ databases">
        <title>Genomic Encyclopedia of Type Strains, Phase IV (KMG-IV): sequencing the most valuable type-strain genomes for metagenomic binning, comparative biology and taxonomic classification.</title>
        <authorList>
            <person name="Goeker M."/>
        </authorList>
    </citation>
    <scope>NUCLEOTIDE SEQUENCE [LARGE SCALE GENOMIC DNA]</scope>
    <source>
        <strain evidence="1 2">DSM 26438</strain>
    </source>
</reference>
<evidence type="ECO:0000313" key="1">
    <source>
        <dbReference type="EMBL" id="MBB3944752.1"/>
    </source>
</evidence>
<accession>A0A7W6G0J1</accession>
<evidence type="ECO:0000313" key="2">
    <source>
        <dbReference type="Proteomes" id="UP000565286"/>
    </source>
</evidence>
<dbReference type="AlphaFoldDB" id="A0A7W6G0J1"/>
<evidence type="ECO:0008006" key="3">
    <source>
        <dbReference type="Google" id="ProtNLM"/>
    </source>
</evidence>
<sequence length="79" mass="8462">MAASATLNIRVAPRRMLTLREAADYCGLPVKRFPVDCHVTPIAMPSGGKVYDMRDLDDFLDALKGGEAAGDDAIIARLG</sequence>
<name>A0A7W6G0J1_9HYPH</name>
<comment type="caution">
    <text evidence="1">The sequence shown here is derived from an EMBL/GenBank/DDBJ whole genome shotgun (WGS) entry which is preliminary data.</text>
</comment>
<keyword evidence="2" id="KW-1185">Reference proteome</keyword>
<dbReference type="Proteomes" id="UP000565286">
    <property type="component" value="Unassembled WGS sequence"/>
</dbReference>
<proteinExistence type="predicted"/>
<organism evidence="1 2">
    <name type="scientific">Rhizobium skierniewicense</name>
    <dbReference type="NCBI Taxonomy" id="984260"/>
    <lineage>
        <taxon>Bacteria</taxon>
        <taxon>Pseudomonadati</taxon>
        <taxon>Pseudomonadota</taxon>
        <taxon>Alphaproteobacteria</taxon>
        <taxon>Hyphomicrobiales</taxon>
        <taxon>Rhizobiaceae</taxon>
        <taxon>Rhizobium/Agrobacterium group</taxon>
        <taxon>Rhizobium</taxon>
    </lineage>
</organism>
<dbReference type="RefSeq" id="WP_234910875.1">
    <property type="nucleotide sequence ID" value="NZ_JACIDV010000002.1"/>
</dbReference>
<dbReference type="EMBL" id="JACIDV010000002">
    <property type="protein sequence ID" value="MBB3944752.1"/>
    <property type="molecule type" value="Genomic_DNA"/>
</dbReference>
<protein>
    <recommendedName>
        <fullName evidence="3">DNA-binding protein</fullName>
    </recommendedName>
</protein>
<gene>
    <name evidence="1" type="ORF">GGQ73_000677</name>
</gene>